<dbReference type="InterPro" id="IPR004695">
    <property type="entry name" value="SLAC1/Mae1/Ssu1/TehA"/>
</dbReference>
<dbReference type="Gene3D" id="3.40.30.10">
    <property type="entry name" value="Glutaredoxin"/>
    <property type="match status" value="1"/>
</dbReference>
<feature type="transmembrane region" description="Helical" evidence="5">
    <location>
        <begin position="350"/>
        <end position="370"/>
    </location>
</feature>
<dbReference type="InterPro" id="IPR038665">
    <property type="entry name" value="Voltage-dep_anion_channel_sf"/>
</dbReference>
<feature type="domain" description="DUF4395" evidence="7">
    <location>
        <begin position="149"/>
        <end position="274"/>
    </location>
</feature>
<feature type="transmembrane region" description="Helical" evidence="5">
    <location>
        <begin position="530"/>
        <end position="551"/>
    </location>
</feature>
<evidence type="ECO:0000256" key="2">
    <source>
        <dbReference type="ARBA" id="ARBA00022692"/>
    </source>
</evidence>
<feature type="domain" description="Glutaredoxin" evidence="6">
    <location>
        <begin position="30"/>
        <end position="94"/>
    </location>
</feature>
<dbReference type="Gene3D" id="1.50.10.150">
    <property type="entry name" value="Voltage-dependent anion channel"/>
    <property type="match status" value="1"/>
</dbReference>
<evidence type="ECO:0000313" key="9">
    <source>
        <dbReference type="Proteomes" id="UP001189429"/>
    </source>
</evidence>
<dbReference type="InterPro" id="IPR002109">
    <property type="entry name" value="Glutaredoxin"/>
</dbReference>
<feature type="transmembrane region" description="Helical" evidence="5">
    <location>
        <begin position="467"/>
        <end position="489"/>
    </location>
</feature>
<evidence type="ECO:0000259" key="6">
    <source>
        <dbReference type="Pfam" id="PF00462"/>
    </source>
</evidence>
<accession>A0ABN9V7M6</accession>
<evidence type="ECO:0000313" key="8">
    <source>
        <dbReference type="EMBL" id="CAK0868912.1"/>
    </source>
</evidence>
<feature type="transmembrane region" description="Helical" evidence="5">
    <location>
        <begin position="677"/>
        <end position="702"/>
    </location>
</feature>
<evidence type="ECO:0000256" key="3">
    <source>
        <dbReference type="ARBA" id="ARBA00022989"/>
    </source>
</evidence>
<dbReference type="InterPro" id="IPR052951">
    <property type="entry name" value="Tellurite_res_ion_channel"/>
</dbReference>
<keyword evidence="3 5" id="KW-1133">Transmembrane helix</keyword>
<organism evidence="8 9">
    <name type="scientific">Prorocentrum cordatum</name>
    <dbReference type="NCBI Taxonomy" id="2364126"/>
    <lineage>
        <taxon>Eukaryota</taxon>
        <taxon>Sar</taxon>
        <taxon>Alveolata</taxon>
        <taxon>Dinophyceae</taxon>
        <taxon>Prorocentrales</taxon>
        <taxon>Prorocentraceae</taxon>
        <taxon>Prorocentrum</taxon>
    </lineage>
</organism>
<feature type="transmembrane region" description="Helical" evidence="5">
    <location>
        <begin position="189"/>
        <end position="209"/>
    </location>
</feature>
<sequence>MATASGAEMKERIGSEGAALFRDARSEGKVVLVAKSGCTFCARARTILEGLVRPERLAILDVEKLKDGPTVRELARAAAGGHKTVPMVFHGDKFLGGCDQLVAMEGRGELRAELGGDLALAAEGEKPRARMLPPVSFPLFFFPPALNGVAARFAGFQAVCCCVLAVIWREEPWTGWLMLGLGLDFFIRLVAGGTASPVGAVSAILSLPFRERLVAGPQKQFAALLGCCFASTTGALLLARQDIAGAVVAAMLLGAAGLEAFLDFCAGCFMFTYMIKFGFVTSKVNDMAISQKSLMQAQMDHQDDFSGELRPLEEYVHRQPGQPETPADLRVKFRKTDEHKRRGFHPVKHVAIGDFMMPLGIAALAMAWKLGNYTPALETGRMCGDTTWRVLMWISVGLSGALLALLFAKLLIFPRKLLKEVSHPMKSGNCATLPTCLVIYAFLLWDSDDYDTPDYDTRKEVKQLCVVLFWIGAALLKALMVYRLAWVVGNRANQDHKQAQILLPIIGCMVAAMVAPIFDGFDDVWGYTEFGWFFFGLAAVLSVVLMGGTLLEAVSFHWSDERTRVSMGMWVVALQLPFLAHLMLRVGPAAFYTAGSSGKGPSKVSYFDAVEHTLFFAGCSTFLVLFWLAVPMGFLIKLRFDFSFWALAFPLDVLAMSCMVYAKSVKGTLMAANFSSGLAYATLAIASYGNAVLFLNTAFWLLKRRWLRPETKWAPLSLNKLTHEAFRVAGAKLAAQASALGDDMKRGGQPLGLARSLADEWELYGVTLEWHAHQEDQIMFREIDAFNPMATRDGYVQHEQLEHMEHKLNDAMDTIKQATEWSPQAHVAAQIMVDELAKYVPFMEKHMDWEEENLLALNRRTFNMDIQIRIVRKIWDAYEAMSVEEFRAKVQGLERPSSGGDPKSWSSYDLAQFTKTGRYGYPSKEGDLESALGFPPTMPEGKMPLSKQQVWRVVLPYVVRNLPEPMMRTRFVRCWAWALPERAQHVGEMIYRGLEDADWTAIAKDVPEVIPRGLPGWVRRV</sequence>
<feature type="transmembrane region" description="Helical" evidence="5">
    <location>
        <begin position="221"/>
        <end position="239"/>
    </location>
</feature>
<keyword evidence="4 5" id="KW-0472">Membrane</keyword>
<proteinExistence type="predicted"/>
<comment type="caution">
    <text evidence="8">The sequence shown here is derived from an EMBL/GenBank/DDBJ whole genome shotgun (WGS) entry which is preliminary data.</text>
</comment>
<name>A0ABN9V7M6_9DINO</name>
<evidence type="ECO:0000256" key="4">
    <source>
        <dbReference type="ARBA" id="ARBA00023136"/>
    </source>
</evidence>
<evidence type="ECO:0008006" key="10">
    <source>
        <dbReference type="Google" id="ProtNLM"/>
    </source>
</evidence>
<feature type="transmembrane region" description="Helical" evidence="5">
    <location>
        <begin position="642"/>
        <end position="662"/>
    </location>
</feature>
<feature type="transmembrane region" description="Helical" evidence="5">
    <location>
        <begin position="245"/>
        <end position="273"/>
    </location>
</feature>
<comment type="subcellular location">
    <subcellularLocation>
        <location evidence="1">Membrane</location>
        <topology evidence="1">Multi-pass membrane protein</topology>
    </subcellularLocation>
</comment>
<reference evidence="8" key="1">
    <citation type="submission" date="2023-10" db="EMBL/GenBank/DDBJ databases">
        <authorList>
            <person name="Chen Y."/>
            <person name="Shah S."/>
            <person name="Dougan E. K."/>
            <person name="Thang M."/>
            <person name="Chan C."/>
        </authorList>
    </citation>
    <scope>NUCLEOTIDE SEQUENCE [LARGE SCALE GENOMIC DNA]</scope>
</reference>
<dbReference type="InterPro" id="IPR014025">
    <property type="entry name" value="Glutaredoxin_subgr"/>
</dbReference>
<dbReference type="Pfam" id="PF03595">
    <property type="entry name" value="SLAC1"/>
    <property type="match status" value="1"/>
</dbReference>
<gene>
    <name evidence="8" type="ORF">PCOR1329_LOCUS55433</name>
</gene>
<dbReference type="Proteomes" id="UP001189429">
    <property type="component" value="Unassembled WGS sequence"/>
</dbReference>
<feature type="transmembrane region" description="Helical" evidence="5">
    <location>
        <begin position="572"/>
        <end position="594"/>
    </location>
</feature>
<dbReference type="PROSITE" id="PS51354">
    <property type="entry name" value="GLUTAREDOXIN_2"/>
    <property type="match status" value="1"/>
</dbReference>
<dbReference type="Pfam" id="PF00462">
    <property type="entry name" value="Glutaredoxin"/>
    <property type="match status" value="1"/>
</dbReference>
<dbReference type="EMBL" id="CAUYUJ010016797">
    <property type="protein sequence ID" value="CAK0868912.1"/>
    <property type="molecule type" value="Genomic_DNA"/>
</dbReference>
<keyword evidence="2 5" id="KW-0812">Transmembrane</keyword>
<dbReference type="Gene3D" id="1.20.120.520">
    <property type="entry name" value="nmb1532 protein domain like"/>
    <property type="match status" value="1"/>
</dbReference>
<dbReference type="InterPro" id="IPR025508">
    <property type="entry name" value="DUF4395"/>
</dbReference>
<keyword evidence="9" id="KW-1185">Reference proteome</keyword>
<feature type="transmembrane region" description="Helical" evidence="5">
    <location>
        <begin position="501"/>
        <end position="518"/>
    </location>
</feature>
<dbReference type="PANTHER" id="PTHR37955:SF1">
    <property type="entry name" value="DEP DOMAIN-CONTAINING PROTEIN"/>
    <property type="match status" value="1"/>
</dbReference>
<evidence type="ECO:0000256" key="1">
    <source>
        <dbReference type="ARBA" id="ARBA00004141"/>
    </source>
</evidence>
<dbReference type="PRINTS" id="PR00160">
    <property type="entry name" value="GLUTAREDOXIN"/>
</dbReference>
<feature type="transmembrane region" description="Helical" evidence="5">
    <location>
        <begin position="390"/>
        <end position="408"/>
    </location>
</feature>
<feature type="transmembrane region" description="Helical" evidence="5">
    <location>
        <begin position="614"/>
        <end position="635"/>
    </location>
</feature>
<dbReference type="InterPro" id="IPR036249">
    <property type="entry name" value="Thioredoxin-like_sf"/>
</dbReference>
<evidence type="ECO:0000259" key="7">
    <source>
        <dbReference type="Pfam" id="PF14340"/>
    </source>
</evidence>
<protein>
    <recommendedName>
        <fullName evidence="10">Glutaredoxin domain-containing protein</fullName>
    </recommendedName>
</protein>
<feature type="transmembrane region" description="Helical" evidence="5">
    <location>
        <begin position="429"/>
        <end position="447"/>
    </location>
</feature>
<evidence type="ECO:0000256" key="5">
    <source>
        <dbReference type="SAM" id="Phobius"/>
    </source>
</evidence>
<dbReference type="PANTHER" id="PTHR37955">
    <property type="entry name" value="TELLURITE RESISTANCE PROTEIN TEHA"/>
    <property type="match status" value="1"/>
</dbReference>
<dbReference type="SUPFAM" id="SSF52833">
    <property type="entry name" value="Thioredoxin-like"/>
    <property type="match status" value="1"/>
</dbReference>
<dbReference type="Pfam" id="PF14340">
    <property type="entry name" value="DUF4395"/>
    <property type="match status" value="1"/>
</dbReference>